<name>A0AAE2ZAY2_PRORE</name>
<dbReference type="AlphaFoldDB" id="A0AAE2ZAY2"/>
<evidence type="ECO:0000313" key="3">
    <source>
        <dbReference type="Proteomes" id="UP001155882"/>
    </source>
</evidence>
<dbReference type="RefSeq" id="WP_165879121.1">
    <property type="nucleotide sequence ID" value="NZ_JAAOIA010000001.1"/>
</dbReference>
<feature type="compositionally biased region" description="Basic and acidic residues" evidence="1">
    <location>
        <begin position="550"/>
        <end position="566"/>
    </location>
</feature>
<feature type="region of interest" description="Disordered" evidence="1">
    <location>
        <begin position="401"/>
        <end position="420"/>
    </location>
</feature>
<gene>
    <name evidence="2" type="ORF">KYI77_00025</name>
</gene>
<evidence type="ECO:0000256" key="1">
    <source>
        <dbReference type="SAM" id="MobiDB-lite"/>
    </source>
</evidence>
<reference evidence="2" key="1">
    <citation type="submission" date="2021-07" db="EMBL/GenBank/DDBJ databases">
        <authorList>
            <person name="Stanton E."/>
        </authorList>
    </citation>
    <scope>NUCLEOTIDE SEQUENCE</scope>
    <source>
        <strain evidence="2">2021EL-01139</strain>
    </source>
</reference>
<feature type="compositionally biased region" description="Polar residues" evidence="1">
    <location>
        <begin position="295"/>
        <end position="309"/>
    </location>
</feature>
<evidence type="ECO:0000313" key="2">
    <source>
        <dbReference type="EMBL" id="MBW3114849.1"/>
    </source>
</evidence>
<feature type="region of interest" description="Disordered" evidence="1">
    <location>
        <begin position="284"/>
        <end position="309"/>
    </location>
</feature>
<feature type="region of interest" description="Disordered" evidence="1">
    <location>
        <begin position="328"/>
        <end position="359"/>
    </location>
</feature>
<dbReference type="Proteomes" id="UP001155882">
    <property type="component" value="Unassembled WGS sequence"/>
</dbReference>
<sequence length="566" mass="62455">MGKINTTSAVNNALPVSKKNDRPISFSNDINSVNNVGQEVHFPLKEQAIDKTFNLSGNAEDLHSNNQKLQANIIESLLIENKSSISLEMITKTLNLGHAGSLQGQKLQYQPENALIVLTLLTPDEIKGSKVLDCAAELIKQVNKSNSDKDLKQVLKSSQKALEAELFDNILSDKNIDELNQRFTDKYVYPAIKEKLRPFLSEKTIEELPIDKLFDASLQKTKEELIIEAKKQLIKHKADKSVDRLLQVHNIFSALEQQIEIMGQLSISINTDIKTENVITPCSEKNVKPEDSVDGGTSSVISPNSSASTPYKSDVILKELVAVNNDGTKTSQFENKTVDSRTPESVQKNSPEEGDNKPSILRFKSTLDIPQVNNNPQVALARNAVEKGHSLADELRQSILDGSRDPSAHASSKPLASAESKFSPDINALLPKPMVSARRFELVEVTDKMTGETKKSWQAKVPEEKNITLSGHGALTRNQADKERYASGPIASSTEKMGIPNNTNTFSSSFKSTEIVDEVTGEKRITWQLSDAKTSQSVTLTEMGALTRNQADKERYNDNTTRSEKG</sequence>
<accession>A0AAE2ZAY2</accession>
<proteinExistence type="predicted"/>
<organism evidence="2 3">
    <name type="scientific">Providencia rettgeri</name>
    <dbReference type="NCBI Taxonomy" id="587"/>
    <lineage>
        <taxon>Bacteria</taxon>
        <taxon>Pseudomonadati</taxon>
        <taxon>Pseudomonadota</taxon>
        <taxon>Gammaproteobacteria</taxon>
        <taxon>Enterobacterales</taxon>
        <taxon>Morganellaceae</taxon>
        <taxon>Providencia</taxon>
    </lineage>
</organism>
<protein>
    <submittedName>
        <fullName evidence="2">Uncharacterized protein</fullName>
    </submittedName>
</protein>
<feature type="region of interest" description="Disordered" evidence="1">
    <location>
        <begin position="541"/>
        <end position="566"/>
    </location>
</feature>
<dbReference type="EMBL" id="JAHWLI010000001">
    <property type="protein sequence ID" value="MBW3114849.1"/>
    <property type="molecule type" value="Genomic_DNA"/>
</dbReference>
<comment type="caution">
    <text evidence="2">The sequence shown here is derived from an EMBL/GenBank/DDBJ whole genome shotgun (WGS) entry which is preliminary data.</text>
</comment>